<dbReference type="PANTHER" id="PTHR11439:SF484">
    <property type="entry name" value="REVERSE TRANSCRIPTASE TY1_COPIA-TYPE DOMAIN-CONTAINING PROTEIN"/>
    <property type="match status" value="1"/>
</dbReference>
<evidence type="ECO:0000313" key="2">
    <source>
        <dbReference type="RefSeq" id="XP_016450161.1"/>
    </source>
</evidence>
<evidence type="ECO:0000256" key="1">
    <source>
        <dbReference type="SAM" id="MobiDB-lite"/>
    </source>
</evidence>
<proteinExistence type="predicted"/>
<sequence length="129" mass="13986">MTRASPLANTNESTTPDLDTLVAPNDSSLASTLPAPVMPSSDAVTPPISIHKGQGLLYEDKGNKNIIGYSDADWAGSPSDKRFTSGYYVMMGENLISWKSKKQDVIARSSAKAKYRAMTLVTCELTWLK</sequence>
<dbReference type="RefSeq" id="XP_016450161.1">
    <property type="nucleotide sequence ID" value="XM_016594675.1"/>
</dbReference>
<dbReference type="CDD" id="cd09272">
    <property type="entry name" value="RNase_HI_RT_Ty1"/>
    <property type="match status" value="1"/>
</dbReference>
<accession>A0A1S3YD44</accession>
<organism evidence="2">
    <name type="scientific">Nicotiana tabacum</name>
    <name type="common">Common tobacco</name>
    <dbReference type="NCBI Taxonomy" id="4097"/>
    <lineage>
        <taxon>Eukaryota</taxon>
        <taxon>Viridiplantae</taxon>
        <taxon>Streptophyta</taxon>
        <taxon>Embryophyta</taxon>
        <taxon>Tracheophyta</taxon>
        <taxon>Spermatophyta</taxon>
        <taxon>Magnoliopsida</taxon>
        <taxon>eudicotyledons</taxon>
        <taxon>Gunneridae</taxon>
        <taxon>Pentapetalae</taxon>
        <taxon>asterids</taxon>
        <taxon>lamiids</taxon>
        <taxon>Solanales</taxon>
        <taxon>Solanaceae</taxon>
        <taxon>Nicotianoideae</taxon>
        <taxon>Nicotianeae</taxon>
        <taxon>Nicotiana</taxon>
    </lineage>
</organism>
<dbReference type="PANTHER" id="PTHR11439">
    <property type="entry name" value="GAG-POL-RELATED RETROTRANSPOSON"/>
    <property type="match status" value="1"/>
</dbReference>
<dbReference type="PaxDb" id="4097-A0A1S3YD44"/>
<gene>
    <name evidence="2" type="primary">LOC107775013</name>
</gene>
<dbReference type="STRING" id="4097.A0A1S3YD44"/>
<dbReference type="AlphaFoldDB" id="A0A1S3YD44"/>
<protein>
    <submittedName>
        <fullName evidence="2">Uncharacterized mitochondrial protein AtMg00810-like</fullName>
    </submittedName>
</protein>
<dbReference type="KEGG" id="nta:107775013"/>
<feature type="compositionally biased region" description="Polar residues" evidence="1">
    <location>
        <begin position="7"/>
        <end position="17"/>
    </location>
</feature>
<name>A0A1S3YD44_TOBAC</name>
<reference evidence="2" key="1">
    <citation type="submission" date="2025-08" db="UniProtKB">
        <authorList>
            <consortium name="RefSeq"/>
        </authorList>
    </citation>
    <scope>IDENTIFICATION</scope>
</reference>
<feature type="region of interest" description="Disordered" evidence="1">
    <location>
        <begin position="1"/>
        <end position="40"/>
    </location>
</feature>
<dbReference type="OrthoDB" id="414945at2759"/>